<dbReference type="InterPro" id="IPR011240">
    <property type="entry name" value="Pesterase_YunD"/>
</dbReference>
<dbReference type="GO" id="GO:0009166">
    <property type="term" value="P:nucleotide catabolic process"/>
    <property type="evidence" value="ECO:0007669"/>
    <property type="project" value="InterPro"/>
</dbReference>
<dbReference type="PRINTS" id="PR01607">
    <property type="entry name" value="APYRASEFAMLY"/>
</dbReference>
<dbReference type="GO" id="GO:0000166">
    <property type="term" value="F:nucleotide binding"/>
    <property type="evidence" value="ECO:0007669"/>
    <property type="project" value="UniProtKB-KW"/>
</dbReference>
<dbReference type="OrthoDB" id="9793179at2"/>
<dbReference type="InterPro" id="IPR006179">
    <property type="entry name" value="5_nucleotidase/apyrase"/>
</dbReference>
<dbReference type="SUPFAM" id="SSF56300">
    <property type="entry name" value="Metallo-dependent phosphatases"/>
    <property type="match status" value="1"/>
</dbReference>
<keyword evidence="2" id="KW-0547">Nucleotide-binding</keyword>
<evidence type="ECO:0000313" key="6">
    <source>
        <dbReference type="Proteomes" id="UP000187550"/>
    </source>
</evidence>
<dbReference type="PIRSF" id="PIRSF036361">
    <property type="entry name" value="YunD"/>
    <property type="match status" value="1"/>
</dbReference>
<organism evidence="5 6">
    <name type="scientific">Edaphobacillus lindanitolerans</name>
    <dbReference type="NCBI Taxonomy" id="550447"/>
    <lineage>
        <taxon>Bacteria</taxon>
        <taxon>Bacillati</taxon>
        <taxon>Bacillota</taxon>
        <taxon>Bacilli</taxon>
        <taxon>Bacillales</taxon>
        <taxon>Bacillaceae</taxon>
        <taxon>Edaphobacillus</taxon>
    </lineage>
</organism>
<evidence type="ECO:0000313" key="5">
    <source>
        <dbReference type="EMBL" id="SIT91875.1"/>
    </source>
</evidence>
<dbReference type="InterPro" id="IPR004843">
    <property type="entry name" value="Calcineurin-like_PHP"/>
</dbReference>
<dbReference type="STRING" id="550447.SAMN05428946_2751"/>
<dbReference type="AlphaFoldDB" id="A0A1U7PTC3"/>
<keyword evidence="6" id="KW-1185">Reference proteome</keyword>
<dbReference type="SUPFAM" id="SSF55816">
    <property type="entry name" value="5'-nucleotidase (syn. UDP-sugar hydrolase), C-terminal domain"/>
    <property type="match status" value="1"/>
</dbReference>
<evidence type="ECO:0000256" key="1">
    <source>
        <dbReference type="ARBA" id="ARBA00022729"/>
    </source>
</evidence>
<protein>
    <submittedName>
        <fullName evidence="5">2',3'-cyclic-nucleotide 2'-phosphodiesterase/5'-or 3'-nucleotidase, 5'-nucleotidase family</fullName>
    </submittedName>
</protein>
<dbReference type="GO" id="GO:0008253">
    <property type="term" value="F:5'-nucleotidase activity"/>
    <property type="evidence" value="ECO:0007669"/>
    <property type="project" value="TreeGrafter"/>
</dbReference>
<dbReference type="EMBL" id="FTPL01000004">
    <property type="protein sequence ID" value="SIT91875.1"/>
    <property type="molecule type" value="Genomic_DNA"/>
</dbReference>
<dbReference type="InterPro" id="IPR029052">
    <property type="entry name" value="Metallo-depent_PP-like"/>
</dbReference>
<evidence type="ECO:0000259" key="4">
    <source>
        <dbReference type="Pfam" id="PF02872"/>
    </source>
</evidence>
<dbReference type="GO" id="GO:0030288">
    <property type="term" value="C:outer membrane-bounded periplasmic space"/>
    <property type="evidence" value="ECO:0007669"/>
    <property type="project" value="TreeGrafter"/>
</dbReference>
<evidence type="ECO:0000259" key="3">
    <source>
        <dbReference type="Pfam" id="PF00149"/>
    </source>
</evidence>
<dbReference type="Pfam" id="PF00149">
    <property type="entry name" value="Metallophos"/>
    <property type="match status" value="1"/>
</dbReference>
<gene>
    <name evidence="5" type="ORF">SAMN05428946_2751</name>
</gene>
<name>A0A1U7PTC3_9BACI</name>
<dbReference type="Pfam" id="PF02872">
    <property type="entry name" value="5_nucleotid_C"/>
    <property type="match status" value="1"/>
</dbReference>
<evidence type="ECO:0000256" key="2">
    <source>
        <dbReference type="RuleBase" id="RU362119"/>
    </source>
</evidence>
<dbReference type="InterPro" id="IPR008334">
    <property type="entry name" value="5'-Nucleotdase_C"/>
</dbReference>
<accession>A0A1U7PTC3</accession>
<dbReference type="Proteomes" id="UP000187550">
    <property type="component" value="Unassembled WGS sequence"/>
</dbReference>
<feature type="domain" description="Calcineurin-like phosphoesterase" evidence="3">
    <location>
        <begin position="15"/>
        <end position="215"/>
    </location>
</feature>
<dbReference type="PANTHER" id="PTHR11575">
    <property type="entry name" value="5'-NUCLEOTIDASE-RELATED"/>
    <property type="match status" value="1"/>
</dbReference>
<dbReference type="Gene3D" id="3.60.21.10">
    <property type="match status" value="1"/>
</dbReference>
<comment type="similarity">
    <text evidence="2">Belongs to the 5'-nucleotidase family.</text>
</comment>
<sequence length="466" mass="51264">MRGYGVETDMNEIIHIYHTNDLHSHFEKWPRIREFLEGRRREHEAAGETCFLFDIGDHLDRSHPYTEATLGRGNTEILEEAGFDAVTIGNNEGITLAQPDLDRLYAGAAFPVVLGNLMYEDGSVPGWASAEAFLTTASGVRIGLIGATADFTSSYESLGWRVAKPGTWLADAAPEVKRQCDVLVCLSHMGSTADDRLAEEAGDAVDVILGAHTHHVYPEGRRIGKTLIGAAGKWGQYVGEVTLTVDTGTGEVIGSSATVYDTDTLVPPADDRSFDAGLRKEAAVLMGDPVFVNPSPLPGSWDHPSPLSKFFSDALRIHTNADCAMYNAGIFLGGLGEGGVSGMDLHELMPHPINPCIVLLNGTELEEAYELSLDPEWPEIRLRGLGFRGKVMGTMIHHRLCRAEDGRLMVGDRPVEPHAIYRLATLDLFTYGFFFPAFKQLPKEYYMPEFIRDVLREHAVRMFGRS</sequence>
<dbReference type="CDD" id="cd00845">
    <property type="entry name" value="MPP_UshA_N_like"/>
    <property type="match status" value="1"/>
</dbReference>
<dbReference type="GO" id="GO:0008768">
    <property type="term" value="F:UDP-sugar diphosphatase activity"/>
    <property type="evidence" value="ECO:0007669"/>
    <property type="project" value="TreeGrafter"/>
</dbReference>
<proteinExistence type="inferred from homology"/>
<dbReference type="PANTHER" id="PTHR11575:SF23">
    <property type="entry name" value="5-NUCLEOTIDASE FAMILY PROTEIN"/>
    <property type="match status" value="1"/>
</dbReference>
<dbReference type="Gene3D" id="3.90.780.10">
    <property type="entry name" value="5'-Nucleotidase, C-terminal domain"/>
    <property type="match status" value="1"/>
</dbReference>
<keyword evidence="1" id="KW-0732">Signal</keyword>
<dbReference type="InterPro" id="IPR036907">
    <property type="entry name" value="5'-Nucleotdase_C_sf"/>
</dbReference>
<keyword evidence="2" id="KW-0378">Hydrolase</keyword>
<feature type="domain" description="5'-Nucleotidase C-terminal" evidence="4">
    <location>
        <begin position="302"/>
        <end position="431"/>
    </location>
</feature>
<reference evidence="6" key="1">
    <citation type="submission" date="2017-01" db="EMBL/GenBank/DDBJ databases">
        <authorList>
            <person name="Varghese N."/>
            <person name="Submissions S."/>
        </authorList>
    </citation>
    <scope>NUCLEOTIDE SEQUENCE [LARGE SCALE GENOMIC DNA]</scope>
    <source>
        <strain evidence="6">MNA4</strain>
    </source>
</reference>